<dbReference type="Gene3D" id="1.10.1710.10">
    <property type="entry name" value="ProQ/FinO domain"/>
    <property type="match status" value="1"/>
</dbReference>
<accession>A0ABU1I9E5</accession>
<feature type="region of interest" description="Disordered" evidence="4">
    <location>
        <begin position="296"/>
        <end position="316"/>
    </location>
</feature>
<evidence type="ECO:0000313" key="6">
    <source>
        <dbReference type="EMBL" id="MDR6213828.1"/>
    </source>
</evidence>
<feature type="domain" description="ProQ/FinO" evidence="5">
    <location>
        <begin position="101"/>
        <end position="211"/>
    </location>
</feature>
<evidence type="ECO:0000259" key="5">
    <source>
        <dbReference type="SMART" id="SM00945"/>
    </source>
</evidence>
<dbReference type="PANTHER" id="PTHR38106:SF1">
    <property type="entry name" value="RNA CHAPERONE PROQ"/>
    <property type="match status" value="1"/>
</dbReference>
<name>A0ABU1I9E5_9BURK</name>
<dbReference type="Proteomes" id="UP001267710">
    <property type="component" value="Unassembled WGS sequence"/>
</dbReference>
<keyword evidence="7" id="KW-1185">Reference proteome</keyword>
<dbReference type="SUPFAM" id="SSF48657">
    <property type="entry name" value="FinO-like"/>
    <property type="match status" value="1"/>
</dbReference>
<feature type="region of interest" description="Disordered" evidence="4">
    <location>
        <begin position="1"/>
        <end position="83"/>
    </location>
</feature>
<organism evidence="6 7">
    <name type="scientific">Paracidovorax wautersii</name>
    <dbReference type="NCBI Taxonomy" id="1177982"/>
    <lineage>
        <taxon>Bacteria</taxon>
        <taxon>Pseudomonadati</taxon>
        <taxon>Pseudomonadota</taxon>
        <taxon>Betaproteobacteria</taxon>
        <taxon>Burkholderiales</taxon>
        <taxon>Comamonadaceae</taxon>
        <taxon>Paracidovorax</taxon>
    </lineage>
</organism>
<dbReference type="InterPro" id="IPR036442">
    <property type="entry name" value="ProQ/FinO_sf"/>
</dbReference>
<keyword evidence="3" id="KW-0143">Chaperone</keyword>
<keyword evidence="1" id="KW-0963">Cytoplasm</keyword>
<evidence type="ECO:0000256" key="1">
    <source>
        <dbReference type="ARBA" id="ARBA00022490"/>
    </source>
</evidence>
<protein>
    <submittedName>
        <fullName evidence="6">ProP effector</fullName>
    </submittedName>
</protein>
<comment type="caution">
    <text evidence="6">The sequence shown here is derived from an EMBL/GenBank/DDBJ whole genome shotgun (WGS) entry which is preliminary data.</text>
</comment>
<keyword evidence="2" id="KW-0694">RNA-binding</keyword>
<evidence type="ECO:0000256" key="2">
    <source>
        <dbReference type="ARBA" id="ARBA00022884"/>
    </source>
</evidence>
<dbReference type="RefSeq" id="WP_309827669.1">
    <property type="nucleotide sequence ID" value="NZ_JAVIZX010000001.1"/>
</dbReference>
<evidence type="ECO:0000313" key="7">
    <source>
        <dbReference type="Proteomes" id="UP001267710"/>
    </source>
</evidence>
<sequence length="316" mass="33210">MTDPVTAPEPQNPAPVPAADASAAVPADHAVAAQQPTMADGNAAGAPAAAPRARQEGRRGGRNRRGGGGQGRSSGGAQPAGAMAAAIAAAGAVPQAPRPSAGPRRTHPALEQLAGFYPHLFGAQFLPLKRGIFQDLQEAHPGVFEKEDLKAALGIHTRSTRYLQVVAEGRPRHDLGGQPVEAMAPEHVHHALLEVFRRKKPRDGEDLTAKLRRRIAQAYEASGLTREAYDALARGRDEKANALLDEAFAEVAERDAKAEALLRAYEASGSTSVEQFADMYGMDQRTVGQMLARARRPRTAAPAAVPPEAAPGSSAH</sequence>
<dbReference type="EMBL" id="JAVIZX010000001">
    <property type="protein sequence ID" value="MDR6213828.1"/>
    <property type="molecule type" value="Genomic_DNA"/>
</dbReference>
<proteinExistence type="predicted"/>
<evidence type="ECO:0000256" key="3">
    <source>
        <dbReference type="ARBA" id="ARBA00023186"/>
    </source>
</evidence>
<evidence type="ECO:0000256" key="4">
    <source>
        <dbReference type="SAM" id="MobiDB-lite"/>
    </source>
</evidence>
<dbReference type="SMART" id="SM00945">
    <property type="entry name" value="ProQ"/>
    <property type="match status" value="1"/>
</dbReference>
<dbReference type="InterPro" id="IPR023529">
    <property type="entry name" value="ProQ"/>
</dbReference>
<gene>
    <name evidence="6" type="ORF">QE399_001517</name>
</gene>
<dbReference type="PANTHER" id="PTHR38106">
    <property type="entry name" value="RNA CHAPERONE PROQ"/>
    <property type="match status" value="1"/>
</dbReference>
<reference evidence="6 7" key="1">
    <citation type="submission" date="2023-08" db="EMBL/GenBank/DDBJ databases">
        <title>Functional and genomic diversity of the sorghum phyllosphere microbiome.</title>
        <authorList>
            <person name="Shade A."/>
        </authorList>
    </citation>
    <scope>NUCLEOTIDE SEQUENCE [LARGE SCALE GENOMIC DNA]</scope>
    <source>
        <strain evidence="6 7">SORGH_AS_0335</strain>
    </source>
</reference>
<dbReference type="Pfam" id="PF04352">
    <property type="entry name" value="ProQ"/>
    <property type="match status" value="1"/>
</dbReference>
<feature type="compositionally biased region" description="Low complexity" evidence="4">
    <location>
        <begin position="17"/>
        <end position="33"/>
    </location>
</feature>
<feature type="compositionally biased region" description="Low complexity" evidence="4">
    <location>
        <begin position="41"/>
        <end position="52"/>
    </location>
</feature>
<dbReference type="InterPro" id="IPR016103">
    <property type="entry name" value="ProQ/FinO"/>
</dbReference>